<dbReference type="Proteomes" id="UP000008549">
    <property type="component" value="Unassembled WGS sequence"/>
</dbReference>
<dbReference type="InterPro" id="IPR010014">
    <property type="entry name" value="DHP2"/>
</dbReference>
<dbReference type="EMBL" id="HE601438">
    <property type="protein sequence ID" value="CAP23595.1"/>
    <property type="molecule type" value="Genomic_DNA"/>
</dbReference>
<evidence type="ECO:0000256" key="4">
    <source>
        <dbReference type="ARBA" id="ARBA00021914"/>
    </source>
</evidence>
<dbReference type="SFLD" id="SFLDG01121">
    <property type="entry name" value="Diphthamide_biosynthesis"/>
    <property type="match status" value="1"/>
</dbReference>
<feature type="region of interest" description="Disordered" evidence="9">
    <location>
        <begin position="1"/>
        <end position="22"/>
    </location>
</feature>
<dbReference type="FunFam" id="3.40.50.11860:FF:000001">
    <property type="entry name" value="2-(3-amino-3-carboxypropyl)histidine synthase subunit 2"/>
    <property type="match status" value="1"/>
</dbReference>
<comment type="cofactor">
    <cofactor evidence="1">
        <name>[4Fe-4S] cluster</name>
        <dbReference type="ChEBI" id="CHEBI:49883"/>
    </cofactor>
</comment>
<reference evidence="10 11" key="1">
    <citation type="journal article" date="2003" name="PLoS Biol.">
        <title>The genome sequence of Caenorhabditis briggsae: a platform for comparative genomics.</title>
        <authorList>
            <person name="Stein L.D."/>
            <person name="Bao Z."/>
            <person name="Blasiar D."/>
            <person name="Blumenthal T."/>
            <person name="Brent M.R."/>
            <person name="Chen N."/>
            <person name="Chinwalla A."/>
            <person name="Clarke L."/>
            <person name="Clee C."/>
            <person name="Coghlan A."/>
            <person name="Coulson A."/>
            <person name="D'Eustachio P."/>
            <person name="Fitch D.H."/>
            <person name="Fulton L.A."/>
            <person name="Fulton R.E."/>
            <person name="Griffiths-Jones S."/>
            <person name="Harris T.W."/>
            <person name="Hillier L.W."/>
            <person name="Kamath R."/>
            <person name="Kuwabara P.E."/>
            <person name="Mardis E.R."/>
            <person name="Marra M.A."/>
            <person name="Miner T.L."/>
            <person name="Minx P."/>
            <person name="Mullikin J.C."/>
            <person name="Plumb R.W."/>
            <person name="Rogers J."/>
            <person name="Schein J.E."/>
            <person name="Sohrmann M."/>
            <person name="Spieth J."/>
            <person name="Stajich J.E."/>
            <person name="Wei C."/>
            <person name="Willey D."/>
            <person name="Wilson R.K."/>
            <person name="Durbin R."/>
            <person name="Waterston R.H."/>
        </authorList>
    </citation>
    <scope>NUCLEOTIDE SEQUENCE [LARGE SCALE GENOMIC DNA]</scope>
    <source>
        <strain evidence="10 11">AF16</strain>
    </source>
</reference>
<dbReference type="PANTHER" id="PTHR10762:SF2">
    <property type="entry name" value="2-(3-AMINO-3-CARBOXYPROPYL)HISTIDINE SYNTHASE SUBUNIT 2"/>
    <property type="match status" value="1"/>
</dbReference>
<evidence type="ECO:0000256" key="8">
    <source>
        <dbReference type="RuleBase" id="RU364133"/>
    </source>
</evidence>
<dbReference type="NCBIfam" id="TIGR00272">
    <property type="entry name" value="DPH2"/>
    <property type="match status" value="1"/>
</dbReference>
<dbReference type="Pfam" id="PF01866">
    <property type="entry name" value="Diphthamide_syn"/>
    <property type="match status" value="1"/>
</dbReference>
<gene>
    <name evidence="12" type="primary">dph-2</name>
    <name evidence="10" type="synonym">Cbr-dph-2</name>
    <name evidence="12" type="ORF">CBG03025</name>
    <name evidence="10" type="ORF">CBG_03025</name>
</gene>
<evidence type="ECO:0000256" key="5">
    <source>
        <dbReference type="ARBA" id="ARBA00022723"/>
    </source>
</evidence>
<dbReference type="OMA" id="TSNSRPM"/>
<comment type="function">
    <text evidence="8">Required for the first step of diphthamide biosynthesis, a post-translational modification of histidine which occurs in elongation factor 2. DPH1 and DPH2 transfer a 3-amino-3-carboxypropyl (ACP) group from S-adenosyl-L-methionine (SAM) to a histidine residue, the reaction is assisted by a reduction system comprising DPH3 and a NADH-dependent reductase. Facilitates the reduction of the catalytic iron-sulfur cluster found in the DPH1 subunit.</text>
</comment>
<dbReference type="AlphaFoldDB" id="A8WSY5"/>
<feature type="compositionally biased region" description="Polar residues" evidence="9">
    <location>
        <begin position="11"/>
        <end position="22"/>
    </location>
</feature>
<keyword evidence="11" id="KW-1185">Reference proteome</keyword>
<dbReference type="InterPro" id="IPR016435">
    <property type="entry name" value="DPH1/DPH2"/>
</dbReference>
<dbReference type="SFLD" id="SFLDS00032">
    <property type="entry name" value="Radical_SAM_3-amino-3-carboxyp"/>
    <property type="match status" value="1"/>
</dbReference>
<dbReference type="eggNOG" id="KOG2648">
    <property type="taxonomic scope" value="Eukaryota"/>
</dbReference>
<dbReference type="UniPathway" id="UPA00559"/>
<comment type="similarity">
    <text evidence="3 8">Belongs to the DPH1/DPH2 family. DPH2 subfamily.</text>
</comment>
<dbReference type="FunFam" id="3.40.50.11840:FF:000011">
    <property type="entry name" value="2-(3-amino-3-carboxypropyl)histidine synthase subunit 2"/>
    <property type="match status" value="1"/>
</dbReference>
<comment type="pathway">
    <text evidence="2 8">Protein modification; peptidyl-diphthamide biosynthesis.</text>
</comment>
<reference evidence="10 11" key="2">
    <citation type="journal article" date="2011" name="PLoS Genet.">
        <title>Caenorhabditis briggsae recombinant inbred line genotypes reveal inter-strain incompatibility and the evolution of recombination.</title>
        <authorList>
            <person name="Ross J.A."/>
            <person name="Koboldt D.C."/>
            <person name="Staisch J.E."/>
            <person name="Chamberlin H.M."/>
            <person name="Gupta B.P."/>
            <person name="Miller R.D."/>
            <person name="Baird S.E."/>
            <person name="Haag E.S."/>
        </authorList>
    </citation>
    <scope>NUCLEOTIDE SEQUENCE [LARGE SCALE GENOMIC DNA]</scope>
    <source>
        <strain evidence="10 11">AF16</strain>
    </source>
</reference>
<keyword evidence="6 8" id="KW-0408">Iron</keyword>
<sequence>MTESVPGPFFTTATPTDHIQDEQSPYTGYFESLSENDIHLFFEIEATSEWIRNSNHQRIALQFPDSLLPYSKRVTKLIESKIGDDENPEIVKKTFVLADTTYRSCCVDEVAAAHANCTALVHFGEACHSAPTDKIDVKFVLGNLPTFIDEFRVKLKEIVNELSTDHIVLLMDSCFAHEQEKVVAVIEEIVPPTKKVSCASLPSEENLKEHRKNVYLGREISAALRDNLPADLIFCGFPNSPLLPIWLLSYPSCMTVTHYNPMDKSIQHENTRSSRLLRKRLFLVEKLKDADTVGLVVGSVGVDKHREAVKRMRELCKAAGKKIYVISVGKINVPKLSNFSTDIDVFVLLSCPFGVVLDSSDYFRPVVSFFEAEIALNPSKTWAADFGWSAEFAAFLEDKIETEVPEVDVGDFSLISGKVRVVTKEDEKEGDGPRSIAIYNPGYCNDRTWKGLDDGITASEDSTTVTEGRSGIAQGYSGK</sequence>
<dbReference type="GO" id="GO:0051536">
    <property type="term" value="F:iron-sulfur cluster binding"/>
    <property type="evidence" value="ECO:0007669"/>
    <property type="project" value="UniProtKB-KW"/>
</dbReference>
<keyword evidence="7 8" id="KW-0411">Iron-sulfur</keyword>
<dbReference type="InterPro" id="IPR042265">
    <property type="entry name" value="DPH1/DPH2_3"/>
</dbReference>
<dbReference type="InterPro" id="IPR042263">
    <property type="entry name" value="DPH1/DPH2_1"/>
</dbReference>
<dbReference type="PANTHER" id="PTHR10762">
    <property type="entry name" value="DIPHTHAMIDE BIOSYNTHESIS PROTEIN"/>
    <property type="match status" value="1"/>
</dbReference>
<dbReference type="RefSeq" id="XP_002631227.1">
    <property type="nucleotide sequence ID" value="XM_002631181.1"/>
</dbReference>
<dbReference type="GO" id="GO:0090560">
    <property type="term" value="F:2-(3-amino-3-carboxypropyl)histidine synthase activity"/>
    <property type="evidence" value="ECO:0007669"/>
    <property type="project" value="InterPro"/>
</dbReference>
<evidence type="ECO:0000256" key="2">
    <source>
        <dbReference type="ARBA" id="ARBA00005156"/>
    </source>
</evidence>
<keyword evidence="5 8" id="KW-0479">Metal-binding</keyword>
<dbReference type="HOGENOM" id="CLU_015210_1_0_1"/>
<dbReference type="Gene3D" id="3.40.50.11840">
    <property type="entry name" value="Diphthamide synthesis DPH1/DPH2 domain 1"/>
    <property type="match status" value="1"/>
</dbReference>
<evidence type="ECO:0000313" key="11">
    <source>
        <dbReference type="Proteomes" id="UP000008549"/>
    </source>
</evidence>
<evidence type="ECO:0000256" key="1">
    <source>
        <dbReference type="ARBA" id="ARBA00001966"/>
    </source>
</evidence>
<dbReference type="NCBIfam" id="TIGR00322">
    <property type="entry name" value="diphth2_R"/>
    <property type="match status" value="1"/>
</dbReference>
<evidence type="ECO:0000256" key="6">
    <source>
        <dbReference type="ARBA" id="ARBA00023004"/>
    </source>
</evidence>
<dbReference type="WormBase" id="CBG03025">
    <property type="protein sequence ID" value="CBP00644"/>
    <property type="gene ID" value="WBGene00025970"/>
    <property type="gene designation" value="Cbr-dph-2"/>
</dbReference>
<dbReference type="FunCoup" id="A8WSY5">
    <property type="interactions" value="2431"/>
</dbReference>
<dbReference type="GO" id="GO:0017183">
    <property type="term" value="P:protein histidyl modification to diphthamide"/>
    <property type="evidence" value="ECO:0000318"/>
    <property type="project" value="GO_Central"/>
</dbReference>
<evidence type="ECO:0000256" key="3">
    <source>
        <dbReference type="ARBA" id="ARBA00006179"/>
    </source>
</evidence>
<protein>
    <recommendedName>
        <fullName evidence="4 8">2-(3-amino-3-carboxypropyl)histidine synthase subunit 2</fullName>
    </recommendedName>
</protein>
<evidence type="ECO:0000313" key="10">
    <source>
        <dbReference type="EMBL" id="CAP23595.1"/>
    </source>
</evidence>
<evidence type="ECO:0000256" key="9">
    <source>
        <dbReference type="SAM" id="MobiDB-lite"/>
    </source>
</evidence>
<evidence type="ECO:0000313" key="12">
    <source>
        <dbReference type="WormBase" id="CBG03025"/>
    </source>
</evidence>
<accession>A8WSY5</accession>
<proteinExistence type="inferred from homology"/>
<dbReference type="GeneID" id="8572741"/>
<dbReference type="Gene3D" id="3.40.50.11860">
    <property type="entry name" value="Diphthamide synthesis DPH1/DPH2 domain 3"/>
    <property type="match status" value="1"/>
</dbReference>
<dbReference type="CTD" id="8572741"/>
<evidence type="ECO:0000256" key="7">
    <source>
        <dbReference type="ARBA" id="ARBA00023014"/>
    </source>
</evidence>
<name>A8WSY5_CAEBR</name>
<feature type="region of interest" description="Disordered" evidence="9">
    <location>
        <begin position="460"/>
        <end position="479"/>
    </location>
</feature>
<dbReference type="STRING" id="6238.A8WSY5"/>
<organism evidence="10 11">
    <name type="scientific">Caenorhabditis briggsae</name>
    <dbReference type="NCBI Taxonomy" id="6238"/>
    <lineage>
        <taxon>Eukaryota</taxon>
        <taxon>Metazoa</taxon>
        <taxon>Ecdysozoa</taxon>
        <taxon>Nematoda</taxon>
        <taxon>Chromadorea</taxon>
        <taxon>Rhabditida</taxon>
        <taxon>Rhabditina</taxon>
        <taxon>Rhabditomorpha</taxon>
        <taxon>Rhabditoidea</taxon>
        <taxon>Rhabditidae</taxon>
        <taxon>Peloderinae</taxon>
        <taxon>Caenorhabditis</taxon>
    </lineage>
</organism>
<dbReference type="KEGG" id="cbr:CBG_03025"/>
<dbReference type="InParanoid" id="A8WSY5"/>
<dbReference type="GO" id="GO:0046872">
    <property type="term" value="F:metal ion binding"/>
    <property type="evidence" value="ECO:0007669"/>
    <property type="project" value="UniProtKB-KW"/>
</dbReference>